<evidence type="ECO:0000313" key="11">
    <source>
        <dbReference type="EMBL" id="OII78097.1"/>
    </source>
</evidence>
<gene>
    <name evidence="11" type="ORF">cand_036290</name>
</gene>
<evidence type="ECO:0000256" key="7">
    <source>
        <dbReference type="ARBA" id="ARBA00046278"/>
    </source>
</evidence>
<keyword evidence="12" id="KW-1185">Reference proteome</keyword>
<dbReference type="GO" id="GO:0005794">
    <property type="term" value="C:Golgi apparatus"/>
    <property type="evidence" value="ECO:0007669"/>
    <property type="project" value="TreeGrafter"/>
</dbReference>
<dbReference type="PANTHER" id="PTHR45806">
    <property type="entry name" value="SYNAPTOBREVIN HOMOLOG YKT6"/>
    <property type="match status" value="1"/>
</dbReference>
<evidence type="ECO:0000256" key="4">
    <source>
        <dbReference type="ARBA" id="ARBA00023139"/>
    </source>
</evidence>
<keyword evidence="6" id="KW-0636">Prenylation</keyword>
<dbReference type="InterPro" id="IPR011012">
    <property type="entry name" value="Longin-like_dom_sf"/>
</dbReference>
<dbReference type="SUPFAM" id="SSF58038">
    <property type="entry name" value="SNARE fusion complex"/>
    <property type="match status" value="1"/>
</dbReference>
<dbReference type="RefSeq" id="XP_067069943.1">
    <property type="nucleotide sequence ID" value="XM_067213855.1"/>
</dbReference>
<keyword evidence="5" id="KW-0449">Lipoprotein</keyword>
<reference evidence="11 12" key="1">
    <citation type="submission" date="2016-10" db="EMBL/GenBank/DDBJ databases">
        <title>Reductive evolution of mitochondrial metabolism and differential evolution of invasion-related proteins in Cryptosporidium.</title>
        <authorList>
            <person name="Liu S."/>
            <person name="Roellig D.M."/>
            <person name="Guo Y."/>
            <person name="Li N."/>
            <person name="Frace M.A."/>
            <person name="Tang K."/>
            <person name="Zhang L."/>
            <person name="Feng Y."/>
            <person name="Xiao L."/>
        </authorList>
    </citation>
    <scope>NUCLEOTIDE SEQUENCE [LARGE SCALE GENOMIC DNA]</scope>
    <source>
        <strain evidence="11">30847</strain>
    </source>
</reference>
<dbReference type="GO" id="GO:0006888">
    <property type="term" value="P:endoplasmic reticulum to Golgi vesicle-mediated transport"/>
    <property type="evidence" value="ECO:0007669"/>
    <property type="project" value="TreeGrafter"/>
</dbReference>
<evidence type="ECO:0000256" key="5">
    <source>
        <dbReference type="ARBA" id="ARBA00023288"/>
    </source>
</evidence>
<dbReference type="OrthoDB" id="27923at2759"/>
<dbReference type="EMBL" id="LRBS01000008">
    <property type="protein sequence ID" value="OII78097.1"/>
    <property type="molecule type" value="Genomic_DNA"/>
</dbReference>
<organism evidence="11 12">
    <name type="scientific">Cryptosporidium andersoni</name>
    <dbReference type="NCBI Taxonomy" id="117008"/>
    <lineage>
        <taxon>Eukaryota</taxon>
        <taxon>Sar</taxon>
        <taxon>Alveolata</taxon>
        <taxon>Apicomplexa</taxon>
        <taxon>Conoidasida</taxon>
        <taxon>Coccidia</taxon>
        <taxon>Eucoccidiorida</taxon>
        <taxon>Eimeriorina</taxon>
        <taxon>Cryptosporidiidae</taxon>
        <taxon>Cryptosporidium</taxon>
    </lineage>
</organism>
<evidence type="ECO:0000256" key="3">
    <source>
        <dbReference type="ARBA" id="ARBA00023136"/>
    </source>
</evidence>
<evidence type="ECO:0000256" key="6">
    <source>
        <dbReference type="ARBA" id="ARBA00023289"/>
    </source>
</evidence>
<evidence type="ECO:0000256" key="2">
    <source>
        <dbReference type="ARBA" id="ARBA00022481"/>
    </source>
</evidence>
<dbReference type="GeneID" id="92367813"/>
<comment type="subcellular location">
    <subcellularLocation>
        <location evidence="7">Endomembrane system</location>
        <topology evidence="7">Lipid-anchor</topology>
        <orientation evidence="7">Cytoplasmic side</orientation>
    </subcellularLocation>
</comment>
<dbReference type="InterPro" id="IPR010908">
    <property type="entry name" value="Longin_dom"/>
</dbReference>
<feature type="domain" description="Longin" evidence="9">
    <location>
        <begin position="7"/>
        <end position="132"/>
    </location>
</feature>
<name>A0A1J4MV06_9CRYT</name>
<dbReference type="Gene3D" id="1.20.5.110">
    <property type="match status" value="1"/>
</dbReference>
<dbReference type="PROSITE" id="PS50892">
    <property type="entry name" value="V_SNARE"/>
    <property type="match status" value="1"/>
</dbReference>
<keyword evidence="8" id="KW-0175">Coiled coil</keyword>
<dbReference type="CDD" id="cd14824">
    <property type="entry name" value="Longin"/>
    <property type="match status" value="1"/>
</dbReference>
<keyword evidence="2" id="KW-0488">Methylation</keyword>
<dbReference type="SMART" id="SM01270">
    <property type="entry name" value="Longin"/>
    <property type="match status" value="1"/>
</dbReference>
<dbReference type="SUPFAM" id="SSF64356">
    <property type="entry name" value="SNARE-like"/>
    <property type="match status" value="1"/>
</dbReference>
<dbReference type="Proteomes" id="UP000186804">
    <property type="component" value="Unassembled WGS sequence"/>
</dbReference>
<evidence type="ECO:0000256" key="1">
    <source>
        <dbReference type="ARBA" id="ARBA00008025"/>
    </source>
</evidence>
<evidence type="ECO:0000259" key="10">
    <source>
        <dbReference type="PROSITE" id="PS50892"/>
    </source>
</evidence>
<proteinExistence type="inferred from homology"/>
<evidence type="ECO:0000259" key="9">
    <source>
        <dbReference type="PROSITE" id="PS50859"/>
    </source>
</evidence>
<evidence type="ECO:0008006" key="13">
    <source>
        <dbReference type="Google" id="ProtNLM"/>
    </source>
</evidence>
<dbReference type="PROSITE" id="PS50859">
    <property type="entry name" value="LONGIN"/>
    <property type="match status" value="1"/>
</dbReference>
<dbReference type="GO" id="GO:0005484">
    <property type="term" value="F:SNAP receptor activity"/>
    <property type="evidence" value="ECO:0007669"/>
    <property type="project" value="TreeGrafter"/>
</dbReference>
<dbReference type="AlphaFoldDB" id="A0A1J4MV06"/>
<protein>
    <recommendedName>
        <fullName evidence="13">Synaptobrevin family protein</fullName>
    </recommendedName>
</protein>
<accession>A0A1J4MV06</accession>
<dbReference type="CDD" id="cd15843">
    <property type="entry name" value="R-SNARE"/>
    <property type="match status" value="1"/>
</dbReference>
<comment type="caution">
    <text evidence="11">The sequence shown here is derived from an EMBL/GenBank/DDBJ whole genome shotgun (WGS) entry which is preliminary data.</text>
</comment>
<keyword evidence="4" id="KW-0564">Palmitate</keyword>
<dbReference type="VEuPathDB" id="CryptoDB:cand_036290"/>
<sequence length="201" mass="23240">MKLYSLLICKWNPGNLAYILSSAYSLSTFSYFERGSIKELCVFISRTITPKLIIHSREIIAHDQFIVCGYKWNDGLTILSICDSDYPTRIAFRCIMEVYNDFSSAFSDDTLNKIDCDYSVRYPQLREFLQRYKNPLAVDSISLSQMKVEQAHDTLRRSLKVFLDRGENIEDLVQKSQDLSETSKALFKSSKKMKKSCCSLQ</sequence>
<dbReference type="Pfam" id="PF13774">
    <property type="entry name" value="Longin"/>
    <property type="match status" value="1"/>
</dbReference>
<comment type="similarity">
    <text evidence="1">Belongs to the synaptobrevin family.</text>
</comment>
<feature type="domain" description="V-SNARE coiled-coil homology" evidence="10">
    <location>
        <begin position="140"/>
        <end position="200"/>
    </location>
</feature>
<dbReference type="Pfam" id="PF00957">
    <property type="entry name" value="Synaptobrevin"/>
    <property type="match status" value="1"/>
</dbReference>
<keyword evidence="3" id="KW-0472">Membrane</keyword>
<dbReference type="PANTHER" id="PTHR45806:SF1">
    <property type="entry name" value="SYNAPTOBREVIN HOMOLOG YKT6"/>
    <property type="match status" value="1"/>
</dbReference>
<evidence type="ECO:0000313" key="12">
    <source>
        <dbReference type="Proteomes" id="UP000186804"/>
    </source>
</evidence>
<dbReference type="InterPro" id="IPR042855">
    <property type="entry name" value="V_SNARE_CC"/>
</dbReference>
<dbReference type="Gene3D" id="3.30.450.50">
    <property type="entry name" value="Longin domain"/>
    <property type="match status" value="1"/>
</dbReference>
<evidence type="ECO:0000256" key="8">
    <source>
        <dbReference type="PROSITE-ProRule" id="PRU00290"/>
    </source>
</evidence>